<accession>A0ABV5ZXV9</accession>
<evidence type="ECO:0000313" key="2">
    <source>
        <dbReference type="EMBL" id="MFB9905703.1"/>
    </source>
</evidence>
<gene>
    <name evidence="2" type="ORF">ACFFQA_17355</name>
</gene>
<proteinExistence type="predicted"/>
<name>A0ABV5ZXV9_9PSEU</name>
<evidence type="ECO:0000313" key="3">
    <source>
        <dbReference type="Proteomes" id="UP001589693"/>
    </source>
</evidence>
<dbReference type="InterPro" id="IPR032693">
    <property type="entry name" value="YtkA-like_dom"/>
</dbReference>
<feature type="domain" description="YtkA-like" evidence="1">
    <location>
        <begin position="43"/>
        <end position="114"/>
    </location>
</feature>
<dbReference type="Pfam" id="PF13115">
    <property type="entry name" value="YtkA"/>
    <property type="match status" value="1"/>
</dbReference>
<protein>
    <submittedName>
        <fullName evidence="2">FixH family protein</fullName>
    </submittedName>
</protein>
<dbReference type="RefSeq" id="WP_377853004.1">
    <property type="nucleotide sequence ID" value="NZ_JBHLZU010000014.1"/>
</dbReference>
<reference evidence="2 3" key="1">
    <citation type="submission" date="2024-09" db="EMBL/GenBank/DDBJ databases">
        <authorList>
            <person name="Sun Q."/>
            <person name="Mori K."/>
        </authorList>
    </citation>
    <scope>NUCLEOTIDE SEQUENCE [LARGE SCALE GENOMIC DNA]</scope>
    <source>
        <strain evidence="2 3">TBRC 7907</strain>
    </source>
</reference>
<evidence type="ECO:0000259" key="1">
    <source>
        <dbReference type="Pfam" id="PF13115"/>
    </source>
</evidence>
<dbReference type="Proteomes" id="UP001589693">
    <property type="component" value="Unassembled WGS sequence"/>
</dbReference>
<dbReference type="EMBL" id="JBHLZU010000014">
    <property type="protein sequence ID" value="MFB9905703.1"/>
    <property type="molecule type" value="Genomic_DNA"/>
</dbReference>
<sequence>MTRPQWIVALVATVAVVAGAVALLTAGSGDAGVALSSSTSRHSVRLVVDSPRAGTTAIDVEVTGESSVDGVRIEPAMPHMGHAVRPATTAPAGRGRYRAENVLLEMSGQWEITVVVEDARGTERVIFPLLVS</sequence>
<keyword evidence="3" id="KW-1185">Reference proteome</keyword>
<organism evidence="2 3">
    <name type="scientific">Allokutzneria oryzae</name>
    <dbReference type="NCBI Taxonomy" id="1378989"/>
    <lineage>
        <taxon>Bacteria</taxon>
        <taxon>Bacillati</taxon>
        <taxon>Actinomycetota</taxon>
        <taxon>Actinomycetes</taxon>
        <taxon>Pseudonocardiales</taxon>
        <taxon>Pseudonocardiaceae</taxon>
        <taxon>Allokutzneria</taxon>
    </lineage>
</organism>
<comment type="caution">
    <text evidence="2">The sequence shown here is derived from an EMBL/GenBank/DDBJ whole genome shotgun (WGS) entry which is preliminary data.</text>
</comment>